<protein>
    <submittedName>
        <fullName evidence="2">Uncharacterized protein</fullName>
    </submittedName>
</protein>
<dbReference type="AlphaFoldDB" id="A0A9P6LWJ2"/>
<proteinExistence type="predicted"/>
<feature type="region of interest" description="Disordered" evidence="1">
    <location>
        <begin position="432"/>
        <end position="509"/>
    </location>
</feature>
<dbReference type="EMBL" id="JAAAHW010007597">
    <property type="protein sequence ID" value="KAF9947290.1"/>
    <property type="molecule type" value="Genomic_DNA"/>
</dbReference>
<dbReference type="OrthoDB" id="2436324at2759"/>
<evidence type="ECO:0000313" key="3">
    <source>
        <dbReference type="Proteomes" id="UP000749646"/>
    </source>
</evidence>
<feature type="non-terminal residue" evidence="2">
    <location>
        <position position="1"/>
    </location>
</feature>
<gene>
    <name evidence="2" type="ORF">BGZ65_008945</name>
</gene>
<feature type="compositionally biased region" description="Basic residues" evidence="1">
    <location>
        <begin position="443"/>
        <end position="453"/>
    </location>
</feature>
<feature type="region of interest" description="Disordered" evidence="1">
    <location>
        <begin position="156"/>
        <end position="175"/>
    </location>
</feature>
<dbReference type="Proteomes" id="UP000749646">
    <property type="component" value="Unassembled WGS sequence"/>
</dbReference>
<evidence type="ECO:0000256" key="1">
    <source>
        <dbReference type="SAM" id="MobiDB-lite"/>
    </source>
</evidence>
<accession>A0A9P6LWJ2</accession>
<feature type="compositionally biased region" description="Polar residues" evidence="1">
    <location>
        <begin position="472"/>
        <end position="481"/>
    </location>
</feature>
<reference evidence="2" key="1">
    <citation type="journal article" date="2020" name="Fungal Divers.">
        <title>Resolving the Mortierellaceae phylogeny through synthesis of multi-gene phylogenetics and phylogenomics.</title>
        <authorList>
            <person name="Vandepol N."/>
            <person name="Liber J."/>
            <person name="Desiro A."/>
            <person name="Na H."/>
            <person name="Kennedy M."/>
            <person name="Barry K."/>
            <person name="Grigoriev I.V."/>
            <person name="Miller A.N."/>
            <person name="O'Donnell K."/>
            <person name="Stajich J.E."/>
            <person name="Bonito G."/>
        </authorList>
    </citation>
    <scope>NUCLEOTIDE SEQUENCE</scope>
    <source>
        <strain evidence="2">MES-2147</strain>
    </source>
</reference>
<feature type="compositionally biased region" description="Polar residues" evidence="1">
    <location>
        <begin position="395"/>
        <end position="407"/>
    </location>
</feature>
<evidence type="ECO:0000313" key="2">
    <source>
        <dbReference type="EMBL" id="KAF9947290.1"/>
    </source>
</evidence>
<feature type="region of interest" description="Disordered" evidence="1">
    <location>
        <begin position="381"/>
        <end position="413"/>
    </location>
</feature>
<name>A0A9P6LWJ2_9FUNG</name>
<comment type="caution">
    <text evidence="2">The sequence shown here is derived from an EMBL/GenBank/DDBJ whole genome shotgun (WGS) entry which is preliminary data.</text>
</comment>
<organism evidence="2 3">
    <name type="scientific">Modicella reniformis</name>
    <dbReference type="NCBI Taxonomy" id="1440133"/>
    <lineage>
        <taxon>Eukaryota</taxon>
        <taxon>Fungi</taxon>
        <taxon>Fungi incertae sedis</taxon>
        <taxon>Mucoromycota</taxon>
        <taxon>Mortierellomycotina</taxon>
        <taxon>Mortierellomycetes</taxon>
        <taxon>Mortierellales</taxon>
        <taxon>Mortierellaceae</taxon>
        <taxon>Modicella</taxon>
    </lineage>
</organism>
<sequence>MPKRRKLPDESMADSIPHVTLRAPLVIIANSVLQITGYSHFTRRVAPLVSAGSLHGLALGAVGIYEVFCSQIQGRFDVLDAKDTLLTSVADVTRFPENKRAVFGAFFDMRKIDEVCEDYGLIFANRITYVDPFTIHLTGKVIPSDDRLPAISRFEARKKRNRGNPSGSKWSDEFLKSGMTKEEVEQKTEEASTKIKFLENEIKPLRKSVSRYQTIQTTVGRDLRVKESGPATPNSSTSTTTYEALYNARQELRAARLDLNPKEVELRRCRQERYFWNNLLKAARSPHRTSTNDPRPGDITVPVWAHPAVEDATEHLDVGKLVEEHGKVIKARRGGYKEHRLAFAGTDYGICKMSETVPQTLGEIQVHLNRYQALANLYDPDDDDQNVIEVEPPASISSPHVVSNESSKPLRSDRAETLASLKLPNAFTITAPRINESSSTRKLEHRRRGRLRKQKEVQQALLDVGSKDQRMSDASTVNDVENAQKGGETTGRDDSAPKKLYPGLPQPNGDVFKTMLETNMMAGVPSATTITSLELQRQRTLNTQQSALGI</sequence>
<keyword evidence="3" id="KW-1185">Reference proteome</keyword>